<dbReference type="InterPro" id="IPR009057">
    <property type="entry name" value="Homeodomain-like_sf"/>
</dbReference>
<keyword evidence="2" id="KW-0238">DNA-binding</keyword>
<dbReference type="PROSITE" id="PS00041">
    <property type="entry name" value="HTH_ARAC_FAMILY_1"/>
    <property type="match status" value="1"/>
</dbReference>
<keyword evidence="4" id="KW-0804">Transcription</keyword>
<dbReference type="InterPro" id="IPR018062">
    <property type="entry name" value="HTH_AraC-typ_CS"/>
</dbReference>
<dbReference type="SUPFAM" id="SSF46689">
    <property type="entry name" value="Homeodomain-like"/>
    <property type="match status" value="2"/>
</dbReference>
<dbReference type="InterPro" id="IPR003313">
    <property type="entry name" value="AraC-bd"/>
</dbReference>
<evidence type="ECO:0000259" key="5">
    <source>
        <dbReference type="PROSITE" id="PS01124"/>
    </source>
</evidence>
<comment type="caution">
    <text evidence="6">The sequence shown here is derived from an EMBL/GenBank/DDBJ whole genome shotgun (WGS) entry which is preliminary data.</text>
</comment>
<dbReference type="RefSeq" id="WP_204604515.1">
    <property type="nucleotide sequence ID" value="NZ_JBHSED010000071.1"/>
</dbReference>
<dbReference type="Gene3D" id="2.60.120.280">
    <property type="entry name" value="Regulatory protein AraC"/>
    <property type="match status" value="1"/>
</dbReference>
<keyword evidence="3" id="KW-0010">Activator</keyword>
<evidence type="ECO:0000256" key="4">
    <source>
        <dbReference type="ARBA" id="ARBA00023163"/>
    </source>
</evidence>
<dbReference type="PROSITE" id="PS01124">
    <property type="entry name" value="HTH_ARAC_FAMILY_2"/>
    <property type="match status" value="1"/>
</dbReference>
<evidence type="ECO:0000256" key="3">
    <source>
        <dbReference type="ARBA" id="ARBA00023159"/>
    </source>
</evidence>
<accession>A0ABV8SJL4</accession>
<dbReference type="Pfam" id="PF12833">
    <property type="entry name" value="HTH_18"/>
    <property type="match status" value="1"/>
</dbReference>
<evidence type="ECO:0000256" key="2">
    <source>
        <dbReference type="ARBA" id="ARBA00023125"/>
    </source>
</evidence>
<proteinExistence type="predicted"/>
<dbReference type="SMART" id="SM00342">
    <property type="entry name" value="HTH_ARAC"/>
    <property type="match status" value="1"/>
</dbReference>
<dbReference type="SUPFAM" id="SSF51215">
    <property type="entry name" value="Regulatory protein AraC"/>
    <property type="match status" value="1"/>
</dbReference>
<reference evidence="7" key="1">
    <citation type="journal article" date="2019" name="Int. J. Syst. Evol. Microbiol.">
        <title>The Global Catalogue of Microorganisms (GCM) 10K type strain sequencing project: providing services to taxonomists for standard genome sequencing and annotation.</title>
        <authorList>
            <consortium name="The Broad Institute Genomics Platform"/>
            <consortium name="The Broad Institute Genome Sequencing Center for Infectious Disease"/>
            <person name="Wu L."/>
            <person name="Ma J."/>
        </authorList>
    </citation>
    <scope>NUCLEOTIDE SEQUENCE [LARGE SCALE GENOMIC DNA]</scope>
    <source>
        <strain evidence="7">CGMCC 4.1641</strain>
    </source>
</reference>
<organism evidence="6 7">
    <name type="scientific">Cohnella boryungensis</name>
    <dbReference type="NCBI Taxonomy" id="768479"/>
    <lineage>
        <taxon>Bacteria</taxon>
        <taxon>Bacillati</taxon>
        <taxon>Bacillota</taxon>
        <taxon>Bacilli</taxon>
        <taxon>Bacillales</taxon>
        <taxon>Paenibacillaceae</taxon>
        <taxon>Cohnella</taxon>
    </lineage>
</organism>
<name>A0ABV8SJL4_9BACL</name>
<keyword evidence="7" id="KW-1185">Reference proteome</keyword>
<dbReference type="Proteomes" id="UP001595755">
    <property type="component" value="Unassembled WGS sequence"/>
</dbReference>
<gene>
    <name evidence="6" type="ORF">ACFO1S_27030</name>
</gene>
<evidence type="ECO:0000313" key="7">
    <source>
        <dbReference type="Proteomes" id="UP001595755"/>
    </source>
</evidence>
<feature type="domain" description="HTH araC/xylS-type" evidence="5">
    <location>
        <begin position="196"/>
        <end position="294"/>
    </location>
</feature>
<dbReference type="InterPro" id="IPR050204">
    <property type="entry name" value="AraC_XylS_family_regulators"/>
</dbReference>
<sequence>MDVMLKPDGFESEQLFVLPDYWQKELAETELTRLLFVSDIGYFPHARFHYRERREGCDAHIFLLCAEGEGEIELLESGSKMPVNARQLCVLPADTPHRYGASEKDPWSIYWFHLKGGHAAELIAQYGLDRGPLRLSIGAYSQFVETFRQCYEILADRTYSLSSHVHVSQTVRHLISGIGFGAEIAARGRRRENGLERALRYLSEHLAEPVKLSELAKHAGVSKQHLIYLFNQETGFPPIEYFLRMKMQRAAQLLDLTDLGVKQVGSAIGLSDPYYFSRLFKQMMGHSPTKYRQIPKG</sequence>
<dbReference type="PANTHER" id="PTHR46796">
    <property type="entry name" value="HTH-TYPE TRANSCRIPTIONAL ACTIVATOR RHAS-RELATED"/>
    <property type="match status" value="1"/>
</dbReference>
<protein>
    <submittedName>
        <fullName evidence="6">Helix-turn-helix domain-containing protein</fullName>
    </submittedName>
</protein>
<dbReference type="Pfam" id="PF02311">
    <property type="entry name" value="AraC_binding"/>
    <property type="match status" value="1"/>
</dbReference>
<evidence type="ECO:0000256" key="1">
    <source>
        <dbReference type="ARBA" id="ARBA00023015"/>
    </source>
</evidence>
<dbReference type="EMBL" id="JBHSED010000071">
    <property type="protein sequence ID" value="MFC4307083.1"/>
    <property type="molecule type" value="Genomic_DNA"/>
</dbReference>
<evidence type="ECO:0000313" key="6">
    <source>
        <dbReference type="EMBL" id="MFC4307083.1"/>
    </source>
</evidence>
<dbReference type="InterPro" id="IPR037923">
    <property type="entry name" value="HTH-like"/>
</dbReference>
<keyword evidence="1" id="KW-0805">Transcription regulation</keyword>
<dbReference type="InterPro" id="IPR018060">
    <property type="entry name" value="HTH_AraC"/>
</dbReference>
<dbReference type="Gene3D" id="1.10.10.60">
    <property type="entry name" value="Homeodomain-like"/>
    <property type="match status" value="2"/>
</dbReference>